<sequence>MIFEVLEAVPIVAALIILIWCTTVIIRRKAVRKTMGGQLLIVRDAKFIFDVIFGVVFLAVGLFQVIRFYGSEVGIELLFLFWPMYLILLAPVYFVRAFSKIEIYEQGILTRDSMWRWEQTEKVFIKEEGNSVTVRFKLKRNWLNSKKITVSNNEKENVITVLSDVFNL</sequence>
<feature type="transmembrane region" description="Helical" evidence="1">
    <location>
        <begin position="6"/>
        <end position="26"/>
    </location>
</feature>
<keyword evidence="1" id="KW-0812">Transmembrane</keyword>
<feature type="transmembrane region" description="Helical" evidence="1">
    <location>
        <begin position="47"/>
        <end position="69"/>
    </location>
</feature>
<dbReference type="RefSeq" id="WP_090716710.1">
    <property type="nucleotide sequence ID" value="NZ_CBCSKY010000015.1"/>
</dbReference>
<protein>
    <recommendedName>
        <fullName evidence="4">DUF5673 domain-containing protein</fullName>
    </recommendedName>
</protein>
<name>A0A1G8XPQ4_9BACL</name>
<keyword evidence="3" id="KW-1185">Reference proteome</keyword>
<accession>A0A1G8XPQ4</accession>
<dbReference type="STRING" id="1174501.SAMN05216192_12718"/>
<feature type="transmembrane region" description="Helical" evidence="1">
    <location>
        <begin position="75"/>
        <end position="95"/>
    </location>
</feature>
<keyword evidence="1" id="KW-1133">Transmembrane helix</keyword>
<evidence type="ECO:0008006" key="4">
    <source>
        <dbReference type="Google" id="ProtNLM"/>
    </source>
</evidence>
<dbReference type="Proteomes" id="UP000199050">
    <property type="component" value="Unassembled WGS sequence"/>
</dbReference>
<dbReference type="EMBL" id="FNDX01000027">
    <property type="protein sequence ID" value="SDJ92632.1"/>
    <property type="molecule type" value="Genomic_DNA"/>
</dbReference>
<gene>
    <name evidence="2" type="ORF">SAMN05216192_12718</name>
</gene>
<evidence type="ECO:0000313" key="3">
    <source>
        <dbReference type="Proteomes" id="UP000199050"/>
    </source>
</evidence>
<evidence type="ECO:0000256" key="1">
    <source>
        <dbReference type="SAM" id="Phobius"/>
    </source>
</evidence>
<keyword evidence="1" id="KW-0472">Membrane</keyword>
<reference evidence="3" key="1">
    <citation type="submission" date="2016-10" db="EMBL/GenBank/DDBJ databases">
        <authorList>
            <person name="Varghese N."/>
            <person name="Submissions S."/>
        </authorList>
    </citation>
    <scope>NUCLEOTIDE SEQUENCE [LARGE SCALE GENOMIC DNA]</scope>
    <source>
        <strain evidence="3">CGMCC 1.11012</strain>
    </source>
</reference>
<proteinExistence type="predicted"/>
<evidence type="ECO:0000313" key="2">
    <source>
        <dbReference type="EMBL" id="SDJ92632.1"/>
    </source>
</evidence>
<dbReference type="AlphaFoldDB" id="A0A1G8XPQ4"/>
<organism evidence="2 3">
    <name type="scientific">Paenibacillus typhae</name>
    <dbReference type="NCBI Taxonomy" id="1174501"/>
    <lineage>
        <taxon>Bacteria</taxon>
        <taxon>Bacillati</taxon>
        <taxon>Bacillota</taxon>
        <taxon>Bacilli</taxon>
        <taxon>Bacillales</taxon>
        <taxon>Paenibacillaceae</taxon>
        <taxon>Paenibacillus</taxon>
    </lineage>
</organism>
<dbReference type="OrthoDB" id="2608422at2"/>